<evidence type="ECO:0008006" key="5">
    <source>
        <dbReference type="Google" id="ProtNLM"/>
    </source>
</evidence>
<evidence type="ECO:0000256" key="1">
    <source>
        <dbReference type="ARBA" id="ARBA00022729"/>
    </source>
</evidence>
<dbReference type="Pfam" id="PF00657">
    <property type="entry name" value="Lipase_GDSL"/>
    <property type="match status" value="1"/>
</dbReference>
<name>A0A0B7NJJ6_9FUNG</name>
<dbReference type="InterPro" id="IPR050592">
    <property type="entry name" value="GDSL_lipolytic_enzyme"/>
</dbReference>
<dbReference type="Proteomes" id="UP000054107">
    <property type="component" value="Unassembled WGS sequence"/>
</dbReference>
<feature type="signal peptide" evidence="2">
    <location>
        <begin position="1"/>
        <end position="19"/>
    </location>
</feature>
<dbReference type="PANTHER" id="PTHR45642:SF139">
    <property type="entry name" value="SGNH HYDROLASE-TYPE ESTERASE DOMAIN-CONTAINING PROTEIN"/>
    <property type="match status" value="1"/>
</dbReference>
<dbReference type="GO" id="GO:0016788">
    <property type="term" value="F:hydrolase activity, acting on ester bonds"/>
    <property type="evidence" value="ECO:0007669"/>
    <property type="project" value="InterPro"/>
</dbReference>
<feature type="chain" id="PRO_5002135444" description="SGNH hydrolase-type esterase domain-containing protein" evidence="2">
    <location>
        <begin position="20"/>
        <end position="286"/>
    </location>
</feature>
<proteinExistence type="predicted"/>
<dbReference type="EMBL" id="LN732480">
    <property type="protein sequence ID" value="CEP15517.1"/>
    <property type="molecule type" value="Genomic_DNA"/>
</dbReference>
<dbReference type="InterPro" id="IPR036514">
    <property type="entry name" value="SGNH_hydro_sf"/>
</dbReference>
<evidence type="ECO:0000256" key="2">
    <source>
        <dbReference type="SAM" id="SignalP"/>
    </source>
</evidence>
<dbReference type="AlphaFoldDB" id="A0A0B7NJJ6"/>
<keyword evidence="4" id="KW-1185">Reference proteome</keyword>
<dbReference type="PANTHER" id="PTHR45642">
    <property type="entry name" value="GDSL ESTERASE/LIPASE EXL3"/>
    <property type="match status" value="1"/>
</dbReference>
<evidence type="ECO:0000313" key="4">
    <source>
        <dbReference type="Proteomes" id="UP000054107"/>
    </source>
</evidence>
<dbReference type="STRING" id="35722.A0A0B7NJJ6"/>
<sequence>MRLSVIASLVALSASAVSATVDKIVVFADSYTDDGNDYSHSKFPPSPPYYEGRFSNGPTWLEHVAETVSIPVENHGYGGATTDNADVYSEFNGWTVPGLKQQVSTLKSNGTADSLYVIEIAYNDLNSIINPDQYKVVNKNLTYEKVGQNVVSAVKDIVTKYKAKEFAFFNVAPFDKWPVIKDADKPKAKKLIDDYNKYIEAEIKKLGNINSKFYDLHEWLLEQIANPAPLGLSVTNGPCVWGIGNTTACSDTDKHFFWDSYHPEAKVHKAWGEWAVGLFKSDYQIN</sequence>
<organism evidence="3 4">
    <name type="scientific">Parasitella parasitica</name>
    <dbReference type="NCBI Taxonomy" id="35722"/>
    <lineage>
        <taxon>Eukaryota</taxon>
        <taxon>Fungi</taxon>
        <taxon>Fungi incertae sedis</taxon>
        <taxon>Mucoromycota</taxon>
        <taxon>Mucoromycotina</taxon>
        <taxon>Mucoromycetes</taxon>
        <taxon>Mucorales</taxon>
        <taxon>Mucorineae</taxon>
        <taxon>Mucoraceae</taxon>
        <taxon>Parasitella</taxon>
    </lineage>
</organism>
<evidence type="ECO:0000313" key="3">
    <source>
        <dbReference type="EMBL" id="CEP15517.1"/>
    </source>
</evidence>
<dbReference type="Gene3D" id="3.40.50.1110">
    <property type="entry name" value="SGNH hydrolase"/>
    <property type="match status" value="1"/>
</dbReference>
<accession>A0A0B7NJJ6</accession>
<dbReference type="CDD" id="cd01846">
    <property type="entry name" value="fatty_acyltransferase_like"/>
    <property type="match status" value="1"/>
</dbReference>
<protein>
    <recommendedName>
        <fullName evidence="5">SGNH hydrolase-type esterase domain-containing protein</fullName>
    </recommendedName>
</protein>
<gene>
    <name evidence="3" type="primary">PARPA_09747.1 scaffold 38623</name>
</gene>
<keyword evidence="1 2" id="KW-0732">Signal</keyword>
<dbReference type="InterPro" id="IPR001087">
    <property type="entry name" value="GDSL"/>
</dbReference>
<reference evidence="3 4" key="1">
    <citation type="submission" date="2014-09" db="EMBL/GenBank/DDBJ databases">
        <authorList>
            <person name="Ellenberger Sabrina"/>
        </authorList>
    </citation>
    <scope>NUCLEOTIDE SEQUENCE [LARGE SCALE GENOMIC DNA]</scope>
    <source>
        <strain evidence="3 4">CBS 412.66</strain>
    </source>
</reference>
<dbReference type="OrthoDB" id="1600564at2759"/>
<dbReference type="SUPFAM" id="SSF52266">
    <property type="entry name" value="SGNH hydrolase"/>
    <property type="match status" value="1"/>
</dbReference>